<accession>A0A1Y1VXG6</accession>
<dbReference type="GO" id="GO:0017017">
    <property type="term" value="F:MAP kinase tyrosine/serine/threonine phosphatase activity"/>
    <property type="evidence" value="ECO:0007669"/>
    <property type="project" value="TreeGrafter"/>
</dbReference>
<dbReference type="InterPro" id="IPR016130">
    <property type="entry name" value="Tyr_Pase_AS"/>
</dbReference>
<dbReference type="AlphaFoldDB" id="A0A1Y1VXG6"/>
<keyword evidence="3" id="KW-0378">Hydrolase</keyword>
<keyword evidence="8" id="KW-1185">Reference proteome</keyword>
<dbReference type="RefSeq" id="XP_040739797.1">
    <property type="nucleotide sequence ID" value="XM_040884110.1"/>
</dbReference>
<dbReference type="CDD" id="cd14498">
    <property type="entry name" value="DSP"/>
    <property type="match status" value="1"/>
</dbReference>
<name>A0A1Y1VXG6_9FUNG</name>
<evidence type="ECO:0000259" key="6">
    <source>
        <dbReference type="PROSITE" id="PS50056"/>
    </source>
</evidence>
<dbReference type="GeneID" id="63800758"/>
<dbReference type="PROSITE" id="PS50056">
    <property type="entry name" value="TYR_PHOSPHATASE_2"/>
    <property type="match status" value="1"/>
</dbReference>
<comment type="caution">
    <text evidence="7">The sequence shown here is derived from an EMBL/GenBank/DDBJ whole genome shotgun (WGS) entry which is preliminary data.</text>
</comment>
<evidence type="ECO:0000313" key="8">
    <source>
        <dbReference type="Proteomes" id="UP000193922"/>
    </source>
</evidence>
<dbReference type="InterPro" id="IPR000340">
    <property type="entry name" value="Dual-sp_phosphatase_cat-dom"/>
</dbReference>
<dbReference type="GO" id="GO:0043409">
    <property type="term" value="P:negative regulation of MAPK cascade"/>
    <property type="evidence" value="ECO:0007669"/>
    <property type="project" value="TreeGrafter"/>
</dbReference>
<dbReference type="Gene3D" id="3.90.190.10">
    <property type="entry name" value="Protein tyrosine phosphatase superfamily"/>
    <property type="match status" value="1"/>
</dbReference>
<dbReference type="STRING" id="61395.A0A1Y1VXG6"/>
<dbReference type="EMBL" id="MCFD01000023">
    <property type="protein sequence ID" value="ORX65686.1"/>
    <property type="molecule type" value="Genomic_DNA"/>
</dbReference>
<evidence type="ECO:0000313" key="7">
    <source>
        <dbReference type="EMBL" id="ORX65686.1"/>
    </source>
</evidence>
<reference evidence="7 8" key="1">
    <citation type="submission" date="2016-07" db="EMBL/GenBank/DDBJ databases">
        <title>Pervasive Adenine N6-methylation of Active Genes in Fungi.</title>
        <authorList>
            <consortium name="DOE Joint Genome Institute"/>
            <person name="Mondo S.J."/>
            <person name="Dannebaum R.O."/>
            <person name="Kuo R.C."/>
            <person name="Labutti K."/>
            <person name="Haridas S."/>
            <person name="Kuo A."/>
            <person name="Salamov A."/>
            <person name="Ahrendt S.R."/>
            <person name="Lipzen A."/>
            <person name="Sullivan W."/>
            <person name="Andreopoulos W.B."/>
            <person name="Clum A."/>
            <person name="Lindquist E."/>
            <person name="Daum C."/>
            <person name="Ramamoorthy G.K."/>
            <person name="Gryganskyi A."/>
            <person name="Culley D."/>
            <person name="Magnuson J.K."/>
            <person name="James T.Y."/>
            <person name="O'Malley M.A."/>
            <person name="Stajich J.E."/>
            <person name="Spatafora J.W."/>
            <person name="Visel A."/>
            <person name="Grigoriev I.V."/>
        </authorList>
    </citation>
    <scope>NUCLEOTIDE SEQUENCE [LARGE SCALE GENOMIC DNA]</scope>
    <source>
        <strain evidence="7 8">ATCC 12442</strain>
    </source>
</reference>
<evidence type="ECO:0000256" key="4">
    <source>
        <dbReference type="ARBA" id="ARBA00022912"/>
    </source>
</evidence>
<dbReference type="InterPro" id="IPR020422">
    <property type="entry name" value="TYR_PHOSPHATASE_DUAL_dom"/>
</dbReference>
<keyword evidence="4" id="KW-0904">Protein phosphatase</keyword>
<dbReference type="PROSITE" id="PS50054">
    <property type="entry name" value="TYR_PHOSPHATASE_DUAL"/>
    <property type="match status" value="1"/>
</dbReference>
<organism evidence="7 8">
    <name type="scientific">Linderina pennispora</name>
    <dbReference type="NCBI Taxonomy" id="61395"/>
    <lineage>
        <taxon>Eukaryota</taxon>
        <taxon>Fungi</taxon>
        <taxon>Fungi incertae sedis</taxon>
        <taxon>Zoopagomycota</taxon>
        <taxon>Kickxellomycotina</taxon>
        <taxon>Kickxellomycetes</taxon>
        <taxon>Kickxellales</taxon>
        <taxon>Kickxellaceae</taxon>
        <taxon>Linderina</taxon>
    </lineage>
</organism>
<evidence type="ECO:0000259" key="5">
    <source>
        <dbReference type="PROSITE" id="PS50054"/>
    </source>
</evidence>
<feature type="domain" description="Tyrosine specific protein phosphatases" evidence="6">
    <location>
        <begin position="72"/>
        <end position="131"/>
    </location>
</feature>
<sequence>YGDGPRQIMDLLFLGGEGNFDGMQLSKLAITHVLNVAREVTGPMRSGENVDMAGHPIAYRHYRWDHDEPDLHKYFDECFAFIDAARSRNENVLVHCQLGVSRSASLVIAYVMRTLGMGFSAAYEYVQSRAPCISPNLSLIAQLCEY</sequence>
<proteinExistence type="inferred from homology"/>
<dbReference type="GO" id="GO:0005737">
    <property type="term" value="C:cytoplasm"/>
    <property type="evidence" value="ECO:0007669"/>
    <property type="project" value="TreeGrafter"/>
</dbReference>
<dbReference type="GO" id="GO:0033550">
    <property type="term" value="F:MAP kinase tyrosine phosphatase activity"/>
    <property type="evidence" value="ECO:0007669"/>
    <property type="project" value="TreeGrafter"/>
</dbReference>
<dbReference type="PROSITE" id="PS00383">
    <property type="entry name" value="TYR_PHOSPHATASE_1"/>
    <property type="match status" value="1"/>
</dbReference>
<comment type="similarity">
    <text evidence="1">Belongs to the protein-tyrosine phosphatase family. Non-receptor class dual specificity subfamily.</text>
</comment>
<dbReference type="InterPro" id="IPR029021">
    <property type="entry name" value="Prot-tyrosine_phosphatase-like"/>
</dbReference>
<dbReference type="PANTHER" id="PTHR10159">
    <property type="entry name" value="DUAL SPECIFICITY PROTEIN PHOSPHATASE"/>
    <property type="match status" value="1"/>
</dbReference>
<dbReference type="SMART" id="SM00195">
    <property type="entry name" value="DSPc"/>
    <property type="match status" value="1"/>
</dbReference>
<feature type="non-terminal residue" evidence="7">
    <location>
        <position position="146"/>
    </location>
</feature>
<dbReference type="Proteomes" id="UP000193922">
    <property type="component" value="Unassembled WGS sequence"/>
</dbReference>
<dbReference type="PANTHER" id="PTHR10159:SF519">
    <property type="entry name" value="DUAL SPECIFICITY PROTEIN PHOSPHATASE MPK3"/>
    <property type="match status" value="1"/>
</dbReference>
<dbReference type="OrthoDB" id="273181at2759"/>
<feature type="non-terminal residue" evidence="7">
    <location>
        <position position="1"/>
    </location>
</feature>
<dbReference type="GO" id="GO:0008330">
    <property type="term" value="F:protein tyrosine/threonine phosphatase activity"/>
    <property type="evidence" value="ECO:0007669"/>
    <property type="project" value="TreeGrafter"/>
</dbReference>
<protein>
    <recommendedName>
        <fullName evidence="2">protein-tyrosine-phosphatase</fullName>
        <ecNumber evidence="2">3.1.3.48</ecNumber>
    </recommendedName>
</protein>
<evidence type="ECO:0000256" key="2">
    <source>
        <dbReference type="ARBA" id="ARBA00013064"/>
    </source>
</evidence>
<dbReference type="SUPFAM" id="SSF52799">
    <property type="entry name" value="(Phosphotyrosine protein) phosphatases II"/>
    <property type="match status" value="1"/>
</dbReference>
<evidence type="ECO:0000256" key="3">
    <source>
        <dbReference type="ARBA" id="ARBA00022801"/>
    </source>
</evidence>
<feature type="domain" description="Tyrosine-protein phosphatase" evidence="5">
    <location>
        <begin position="4"/>
        <end position="146"/>
    </location>
</feature>
<dbReference type="EC" id="3.1.3.48" evidence="2"/>
<dbReference type="Pfam" id="PF00782">
    <property type="entry name" value="DSPc"/>
    <property type="match status" value="1"/>
</dbReference>
<evidence type="ECO:0000256" key="1">
    <source>
        <dbReference type="ARBA" id="ARBA00008601"/>
    </source>
</evidence>
<gene>
    <name evidence="7" type="ORF">DL89DRAFT_207147</name>
</gene>
<dbReference type="InterPro" id="IPR000387">
    <property type="entry name" value="Tyr_Pase_dom"/>
</dbReference>